<dbReference type="Proteomes" id="UP000182360">
    <property type="component" value="Unassembled WGS sequence"/>
</dbReference>
<name>A0A1H9EU74_9SPIR</name>
<dbReference type="Gene3D" id="2.40.50.140">
    <property type="entry name" value="Nucleic acid-binding proteins"/>
    <property type="match status" value="1"/>
</dbReference>
<dbReference type="InterPro" id="IPR000424">
    <property type="entry name" value="Primosome_PriB/ssb"/>
</dbReference>
<keyword evidence="1 2" id="KW-0238">DNA-binding</keyword>
<accession>A0A1H9EU74</accession>
<dbReference type="Pfam" id="PF00436">
    <property type="entry name" value="SSB"/>
    <property type="match status" value="1"/>
</dbReference>
<dbReference type="InterPro" id="IPR011344">
    <property type="entry name" value="ssDNA-bd"/>
</dbReference>
<evidence type="ECO:0000256" key="4">
    <source>
        <dbReference type="SAM" id="MobiDB-lite"/>
    </source>
</evidence>
<feature type="region of interest" description="Disordered" evidence="4">
    <location>
        <begin position="110"/>
        <end position="143"/>
    </location>
</feature>
<evidence type="ECO:0000256" key="1">
    <source>
        <dbReference type="ARBA" id="ARBA00023125"/>
    </source>
</evidence>
<dbReference type="OrthoDB" id="9809878at2"/>
<organism evidence="5 6">
    <name type="scientific">Treponema bryantii</name>
    <dbReference type="NCBI Taxonomy" id="163"/>
    <lineage>
        <taxon>Bacteria</taxon>
        <taxon>Pseudomonadati</taxon>
        <taxon>Spirochaetota</taxon>
        <taxon>Spirochaetia</taxon>
        <taxon>Spirochaetales</taxon>
        <taxon>Treponemataceae</taxon>
        <taxon>Treponema</taxon>
    </lineage>
</organism>
<dbReference type="PANTHER" id="PTHR10302:SF27">
    <property type="entry name" value="SINGLE-STRANDED DNA-BINDING PROTEIN"/>
    <property type="match status" value="1"/>
</dbReference>
<proteinExistence type="predicted"/>
<keyword evidence="6" id="KW-1185">Reference proteome</keyword>
<dbReference type="GO" id="GO:0006260">
    <property type="term" value="P:DNA replication"/>
    <property type="evidence" value="ECO:0007669"/>
    <property type="project" value="InterPro"/>
</dbReference>
<evidence type="ECO:0000256" key="3">
    <source>
        <dbReference type="RuleBase" id="RU000524"/>
    </source>
</evidence>
<dbReference type="RefSeq" id="WP_074642544.1">
    <property type="nucleotide sequence ID" value="NZ_AP025286.1"/>
</dbReference>
<dbReference type="NCBIfam" id="TIGR00621">
    <property type="entry name" value="ssb"/>
    <property type="match status" value="1"/>
</dbReference>
<reference evidence="5 6" key="1">
    <citation type="submission" date="2016-10" db="EMBL/GenBank/DDBJ databases">
        <authorList>
            <person name="de Groot N.N."/>
        </authorList>
    </citation>
    <scope>NUCLEOTIDE SEQUENCE [LARGE SCALE GENOMIC DNA]</scope>
    <source>
        <strain evidence="5 6">B25</strain>
    </source>
</reference>
<dbReference type="AlphaFoldDB" id="A0A1H9EU74"/>
<evidence type="ECO:0000313" key="5">
    <source>
        <dbReference type="EMBL" id="SEQ29296.1"/>
    </source>
</evidence>
<dbReference type="GO" id="GO:0003697">
    <property type="term" value="F:single-stranded DNA binding"/>
    <property type="evidence" value="ECO:0007669"/>
    <property type="project" value="InterPro"/>
</dbReference>
<dbReference type="EMBL" id="FOFU01000003">
    <property type="protein sequence ID" value="SEQ29296.1"/>
    <property type="molecule type" value="Genomic_DNA"/>
</dbReference>
<dbReference type="GO" id="GO:0009295">
    <property type="term" value="C:nucleoid"/>
    <property type="evidence" value="ECO:0007669"/>
    <property type="project" value="TreeGrafter"/>
</dbReference>
<dbReference type="PROSITE" id="PS50935">
    <property type="entry name" value="SSB"/>
    <property type="match status" value="1"/>
</dbReference>
<dbReference type="SUPFAM" id="SSF50249">
    <property type="entry name" value="Nucleic acid-binding proteins"/>
    <property type="match status" value="1"/>
</dbReference>
<dbReference type="PIRSF" id="PIRSF002070">
    <property type="entry name" value="SSB"/>
    <property type="match status" value="1"/>
</dbReference>
<protein>
    <recommendedName>
        <fullName evidence="2 3">Single-stranded DNA-binding protein</fullName>
    </recommendedName>
</protein>
<dbReference type="CDD" id="cd04496">
    <property type="entry name" value="SSB_OBF"/>
    <property type="match status" value="1"/>
</dbReference>
<gene>
    <name evidence="5" type="ORF">SAMN04487977_103283</name>
</gene>
<dbReference type="InterPro" id="IPR012340">
    <property type="entry name" value="NA-bd_OB-fold"/>
</dbReference>
<sequence>MNNLNSLILEGNLVRDSVLSEPAPGFKKCMFTIGVNRFYKNRNNQDVNEASFFDVEAYGNMAEYCGEKAKKGRGVRVVGRLKQDTWKDSNGKSTSKVYVVAEHIEYKPVKKTEAAEETAAPEQKVEAEQETAPAQTTEEEAVF</sequence>
<dbReference type="PANTHER" id="PTHR10302">
    <property type="entry name" value="SINGLE-STRANDED DNA-BINDING PROTEIN"/>
    <property type="match status" value="1"/>
</dbReference>
<evidence type="ECO:0000256" key="2">
    <source>
        <dbReference type="PIRNR" id="PIRNR002070"/>
    </source>
</evidence>
<evidence type="ECO:0000313" key="6">
    <source>
        <dbReference type="Proteomes" id="UP000182360"/>
    </source>
</evidence>